<dbReference type="RefSeq" id="WP_068679756.1">
    <property type="nucleotide sequence ID" value="NZ_LYPA01000029.1"/>
</dbReference>
<dbReference type="AlphaFoldDB" id="A0A1A5YRD3"/>
<dbReference type="EMBL" id="LYPA01000029">
    <property type="protein sequence ID" value="OBR68128.1"/>
    <property type="molecule type" value="Genomic_DNA"/>
</dbReference>
<evidence type="ECO:0000313" key="1">
    <source>
        <dbReference type="EMBL" id="OBR68128.1"/>
    </source>
</evidence>
<keyword evidence="2" id="KW-1185">Reference proteome</keyword>
<evidence type="ECO:0000313" key="2">
    <source>
        <dbReference type="Proteomes" id="UP000092024"/>
    </source>
</evidence>
<dbReference type="STRING" id="1844972.A7K91_07950"/>
<organism evidence="1 2">
    <name type="scientific">Paenibacillus oryzae</name>
    <dbReference type="NCBI Taxonomy" id="1844972"/>
    <lineage>
        <taxon>Bacteria</taxon>
        <taxon>Bacillati</taxon>
        <taxon>Bacillota</taxon>
        <taxon>Bacilli</taxon>
        <taxon>Bacillales</taxon>
        <taxon>Paenibacillaceae</taxon>
        <taxon>Paenibacillus</taxon>
    </lineage>
</organism>
<proteinExistence type="predicted"/>
<dbReference type="Proteomes" id="UP000092024">
    <property type="component" value="Unassembled WGS sequence"/>
</dbReference>
<sequence length="124" mass="14229">MQLGNIEQCLSEADDSPVHSMGKTDAGIAVFAEGSFPPDPVRVPPSPQYTPAQPHDKMLLIEELHEMIRQIRDIEPLLKQRPSRRTVAHPRFGGLNAEEWFLLIDMHYRHHLLQLDRLKAFLVM</sequence>
<dbReference type="SUPFAM" id="SSF109854">
    <property type="entry name" value="DinB/YfiT-like putative metalloenzymes"/>
    <property type="match status" value="1"/>
</dbReference>
<protein>
    <recommendedName>
        <fullName evidence="3">DinB-like domain-containing protein</fullName>
    </recommendedName>
</protein>
<dbReference type="OrthoDB" id="1495892at2"/>
<evidence type="ECO:0008006" key="3">
    <source>
        <dbReference type="Google" id="ProtNLM"/>
    </source>
</evidence>
<accession>A0A1A5YRD3</accession>
<comment type="caution">
    <text evidence="1">The sequence shown here is derived from an EMBL/GenBank/DDBJ whole genome shotgun (WGS) entry which is preliminary data.</text>
</comment>
<gene>
    <name evidence="1" type="ORF">A7K91_07950</name>
</gene>
<name>A0A1A5YRD3_9BACL</name>
<dbReference type="InterPro" id="IPR034660">
    <property type="entry name" value="DinB/YfiT-like"/>
</dbReference>
<reference evidence="1 2" key="1">
    <citation type="submission" date="2016-05" db="EMBL/GenBank/DDBJ databases">
        <title>Paenibacillus oryzae. sp. nov., isolated from the rice root.</title>
        <authorList>
            <person name="Zhang J."/>
            <person name="Zhang X."/>
        </authorList>
    </citation>
    <scope>NUCLEOTIDE SEQUENCE [LARGE SCALE GENOMIC DNA]</scope>
    <source>
        <strain evidence="1 2">1DrF-4</strain>
    </source>
</reference>
<dbReference type="Gene3D" id="1.20.120.450">
    <property type="entry name" value="dinb family like domain"/>
    <property type="match status" value="1"/>
</dbReference>